<proteinExistence type="predicted"/>
<organism evidence="3 4">
    <name type="scientific">Aldrovandia affinis</name>
    <dbReference type="NCBI Taxonomy" id="143900"/>
    <lineage>
        <taxon>Eukaryota</taxon>
        <taxon>Metazoa</taxon>
        <taxon>Chordata</taxon>
        <taxon>Craniata</taxon>
        <taxon>Vertebrata</taxon>
        <taxon>Euteleostomi</taxon>
        <taxon>Actinopterygii</taxon>
        <taxon>Neopterygii</taxon>
        <taxon>Teleostei</taxon>
        <taxon>Notacanthiformes</taxon>
        <taxon>Halosauridae</taxon>
        <taxon>Aldrovandia</taxon>
    </lineage>
</organism>
<name>A0AAD7WJJ3_9TELE</name>
<comment type="caution">
    <text evidence="3">The sequence shown here is derived from an EMBL/GenBank/DDBJ whole genome shotgun (WGS) entry which is preliminary data.</text>
</comment>
<sequence>MFSSPQVSRLASRASSDLWHPPPRPRSHSLSAAAQLLHPRVKLLIADPEGDQGYSEDDEGSSAEEEEEEAMAVGPDAPGRQPPPRPGPPPRHAGRLQKSLSSSPEFRQRPPQAHGQRRPRRRLSSVGRHRSLSPQPPASSSPAPPCDLQPRPSTAGPLPSRGHAPQSLRPYSCLPPPPSGSLRSRGSPPSVPDSSEELLSALGQEERELLEAITAQGYPLRTAIIALQKTGQQSLEKILSYLVTCDRLCDLGYDAVQVEEALEMFHNCEAKAAEFLRLLAQFHEMGFQQNAIKEVLLVNENHRERALEELMARVA</sequence>
<dbReference type="SUPFAM" id="SSF46934">
    <property type="entry name" value="UBA-like"/>
    <property type="match status" value="1"/>
</dbReference>
<evidence type="ECO:0000259" key="2">
    <source>
        <dbReference type="PROSITE" id="PS50030"/>
    </source>
</evidence>
<feature type="domain" description="UBA" evidence="2">
    <location>
        <begin position="271"/>
        <end position="313"/>
    </location>
</feature>
<dbReference type="AlphaFoldDB" id="A0AAD7WJJ3"/>
<dbReference type="GO" id="GO:0000813">
    <property type="term" value="C:ESCRT I complex"/>
    <property type="evidence" value="ECO:0007669"/>
    <property type="project" value="InterPro"/>
</dbReference>
<dbReference type="InterPro" id="IPR042575">
    <property type="entry name" value="UBAP1_C"/>
</dbReference>
<feature type="region of interest" description="Disordered" evidence="1">
    <location>
        <begin position="41"/>
        <end position="196"/>
    </location>
</feature>
<dbReference type="PANTHER" id="PTHR15960">
    <property type="entry name" value="LD44032P"/>
    <property type="match status" value="1"/>
</dbReference>
<dbReference type="InterPro" id="IPR015940">
    <property type="entry name" value="UBA"/>
</dbReference>
<feature type="region of interest" description="Disordered" evidence="1">
    <location>
        <begin position="1"/>
        <end position="29"/>
    </location>
</feature>
<protein>
    <recommendedName>
        <fullName evidence="2">UBA domain-containing protein</fullName>
    </recommendedName>
</protein>
<dbReference type="PANTHER" id="PTHR15960:SF3">
    <property type="entry name" value="UBIQUITIN-ASSOCIATED PROTEIN 1-LIKE"/>
    <property type="match status" value="1"/>
</dbReference>
<dbReference type="InterPro" id="IPR038870">
    <property type="entry name" value="UBAP1"/>
</dbReference>
<dbReference type="PROSITE" id="PS50030">
    <property type="entry name" value="UBA"/>
    <property type="match status" value="1"/>
</dbReference>
<gene>
    <name evidence="3" type="ORF">AAFF_G00429240</name>
</gene>
<dbReference type="Pfam" id="PF21267">
    <property type="entry name" value="UBAP-1_UBA2"/>
    <property type="match status" value="1"/>
</dbReference>
<feature type="compositionally biased region" description="Basic residues" evidence="1">
    <location>
        <begin position="115"/>
        <end position="131"/>
    </location>
</feature>
<keyword evidence="4" id="KW-1185">Reference proteome</keyword>
<feature type="compositionally biased region" description="Acidic residues" evidence="1">
    <location>
        <begin position="48"/>
        <end position="70"/>
    </location>
</feature>
<dbReference type="InterPro" id="IPR009060">
    <property type="entry name" value="UBA-like_sf"/>
</dbReference>
<accession>A0AAD7WJJ3</accession>
<feature type="compositionally biased region" description="Pro residues" evidence="1">
    <location>
        <begin position="80"/>
        <end position="91"/>
    </location>
</feature>
<reference evidence="3" key="1">
    <citation type="journal article" date="2023" name="Science">
        <title>Genome structures resolve the early diversification of teleost fishes.</title>
        <authorList>
            <person name="Parey E."/>
            <person name="Louis A."/>
            <person name="Montfort J."/>
            <person name="Bouchez O."/>
            <person name="Roques C."/>
            <person name="Iampietro C."/>
            <person name="Lluch J."/>
            <person name="Castinel A."/>
            <person name="Donnadieu C."/>
            <person name="Desvignes T."/>
            <person name="Floi Bucao C."/>
            <person name="Jouanno E."/>
            <person name="Wen M."/>
            <person name="Mejri S."/>
            <person name="Dirks R."/>
            <person name="Jansen H."/>
            <person name="Henkel C."/>
            <person name="Chen W.J."/>
            <person name="Zahm M."/>
            <person name="Cabau C."/>
            <person name="Klopp C."/>
            <person name="Thompson A.W."/>
            <person name="Robinson-Rechavi M."/>
            <person name="Braasch I."/>
            <person name="Lecointre G."/>
            <person name="Bobe J."/>
            <person name="Postlethwait J.H."/>
            <person name="Berthelot C."/>
            <person name="Roest Crollius H."/>
            <person name="Guiguen Y."/>
        </authorList>
    </citation>
    <scope>NUCLEOTIDE SEQUENCE</scope>
    <source>
        <strain evidence="3">NC1722</strain>
    </source>
</reference>
<evidence type="ECO:0000313" key="3">
    <source>
        <dbReference type="EMBL" id="KAJ8398354.1"/>
    </source>
</evidence>
<feature type="compositionally biased region" description="Pro residues" evidence="1">
    <location>
        <begin position="134"/>
        <end position="147"/>
    </location>
</feature>
<dbReference type="GO" id="GO:0043130">
    <property type="term" value="F:ubiquitin binding"/>
    <property type="evidence" value="ECO:0007669"/>
    <property type="project" value="InterPro"/>
</dbReference>
<dbReference type="CDD" id="cd14316">
    <property type="entry name" value="UBA2_UBAP1_like"/>
    <property type="match status" value="1"/>
</dbReference>
<dbReference type="InterPro" id="IPR049467">
    <property type="entry name" value="UBAP-1-like_UBA2"/>
</dbReference>
<evidence type="ECO:0000256" key="1">
    <source>
        <dbReference type="SAM" id="MobiDB-lite"/>
    </source>
</evidence>
<dbReference type="Gene3D" id="1.20.120.1920">
    <property type="entry name" value="UBAP1 SOUBA domain"/>
    <property type="match status" value="1"/>
</dbReference>
<evidence type="ECO:0000313" key="4">
    <source>
        <dbReference type="Proteomes" id="UP001221898"/>
    </source>
</evidence>
<dbReference type="GO" id="GO:0043162">
    <property type="term" value="P:ubiquitin-dependent protein catabolic process via the multivesicular body sorting pathway"/>
    <property type="evidence" value="ECO:0007669"/>
    <property type="project" value="InterPro"/>
</dbReference>
<feature type="compositionally biased region" description="Polar residues" evidence="1">
    <location>
        <begin position="1"/>
        <end position="15"/>
    </location>
</feature>
<dbReference type="Proteomes" id="UP001221898">
    <property type="component" value="Unassembled WGS sequence"/>
</dbReference>
<dbReference type="EMBL" id="JAINUG010000091">
    <property type="protein sequence ID" value="KAJ8398354.1"/>
    <property type="molecule type" value="Genomic_DNA"/>
</dbReference>